<dbReference type="AlphaFoldDB" id="A0A0W0FQE7"/>
<feature type="compositionally biased region" description="Basic and acidic residues" evidence="1">
    <location>
        <begin position="309"/>
        <end position="319"/>
    </location>
</feature>
<keyword evidence="2" id="KW-0472">Membrane</keyword>
<accession>A0A0W0FQE7</accession>
<evidence type="ECO:0000256" key="1">
    <source>
        <dbReference type="SAM" id="MobiDB-lite"/>
    </source>
</evidence>
<feature type="region of interest" description="Disordered" evidence="1">
    <location>
        <begin position="297"/>
        <end position="319"/>
    </location>
</feature>
<feature type="transmembrane region" description="Helical" evidence="2">
    <location>
        <begin position="209"/>
        <end position="230"/>
    </location>
</feature>
<evidence type="ECO:0000313" key="3">
    <source>
        <dbReference type="EMBL" id="KTB38498.1"/>
    </source>
</evidence>
<gene>
    <name evidence="3" type="ORF">WG66_8943</name>
</gene>
<sequence>MGNSYPFPTIFTRKILVEPIVTVSLLFFVSGTVSDAVESFIALTALRTENFEPLYNYITKGTPAQTAIVSLSRILYIIANCLADSILAIRHLGIAKTNYRSSYTGFFRDQRLAAFGFASAVMITIGEAVDTSIPEIWKVCSNGIGYQHGHYAANAALNVALTLVMSGGPLLHASHGLTPFFVVAERIWWTTREARMVMGHEIDRKYKGIVAIILESGMLCPTFLIVHVALQESVRTVINVNLYPVIIQMAGIAPTLIIVRTSLGKSVENVEMIVSTIRFEARVLTLEDVTASKVDLRRGTPDAGSGDIEAQKNENGHVP</sequence>
<feature type="transmembrane region" description="Helical" evidence="2">
    <location>
        <begin position="20"/>
        <end position="46"/>
    </location>
</feature>
<reference evidence="3 4" key="1">
    <citation type="submission" date="2015-12" db="EMBL/GenBank/DDBJ databases">
        <title>Draft genome sequence of Moniliophthora roreri, the causal agent of frosty pod rot of cacao.</title>
        <authorList>
            <person name="Aime M.C."/>
            <person name="Diaz-Valderrama J.R."/>
            <person name="Kijpornyongpan T."/>
            <person name="Phillips-Mora W."/>
        </authorList>
    </citation>
    <scope>NUCLEOTIDE SEQUENCE [LARGE SCALE GENOMIC DNA]</scope>
    <source>
        <strain evidence="3 4">MCA 2952</strain>
    </source>
</reference>
<comment type="caution">
    <text evidence="3">The sequence shown here is derived from an EMBL/GenBank/DDBJ whole genome shotgun (WGS) entry which is preliminary data.</text>
</comment>
<protein>
    <submittedName>
        <fullName evidence="3">Uncharacterized protein</fullName>
    </submittedName>
</protein>
<proteinExistence type="predicted"/>
<evidence type="ECO:0000313" key="4">
    <source>
        <dbReference type="Proteomes" id="UP000054988"/>
    </source>
</evidence>
<dbReference type="Proteomes" id="UP000054988">
    <property type="component" value="Unassembled WGS sequence"/>
</dbReference>
<organism evidence="3 4">
    <name type="scientific">Moniliophthora roreri</name>
    <name type="common">Frosty pod rot fungus</name>
    <name type="synonym">Monilia roreri</name>
    <dbReference type="NCBI Taxonomy" id="221103"/>
    <lineage>
        <taxon>Eukaryota</taxon>
        <taxon>Fungi</taxon>
        <taxon>Dikarya</taxon>
        <taxon>Basidiomycota</taxon>
        <taxon>Agaricomycotina</taxon>
        <taxon>Agaricomycetes</taxon>
        <taxon>Agaricomycetidae</taxon>
        <taxon>Agaricales</taxon>
        <taxon>Marasmiineae</taxon>
        <taxon>Marasmiaceae</taxon>
        <taxon>Moniliophthora</taxon>
    </lineage>
</organism>
<name>A0A0W0FQE7_MONRR</name>
<evidence type="ECO:0000256" key="2">
    <source>
        <dbReference type="SAM" id="Phobius"/>
    </source>
</evidence>
<keyword evidence="2" id="KW-0812">Transmembrane</keyword>
<dbReference type="EMBL" id="LATX01001758">
    <property type="protein sequence ID" value="KTB38498.1"/>
    <property type="molecule type" value="Genomic_DNA"/>
</dbReference>
<feature type="transmembrane region" description="Helical" evidence="2">
    <location>
        <begin position="242"/>
        <end position="259"/>
    </location>
</feature>
<keyword evidence="2" id="KW-1133">Transmembrane helix</keyword>